<proteinExistence type="predicted"/>
<dbReference type="AlphaFoldDB" id="A0A240UK51"/>
<keyword evidence="1" id="KW-0614">Plasmid</keyword>
<dbReference type="Proteomes" id="UP000194440">
    <property type="component" value="Plasmid pACP4.3"/>
</dbReference>
<reference evidence="1" key="1">
    <citation type="submission" date="2017-05" db="EMBL/GenBank/DDBJ databases">
        <title>Polyphasic characterization of four soil-derived phenanthrene-degrading Acidovorax strains and proposal of Acidovorax phenanthrenivorans sp. nov.</title>
        <authorList>
            <person name="Singleton D."/>
            <person name="Lee J."/>
            <person name="Dickey A.N."/>
            <person name="Stroud A."/>
            <person name="Scholl E.H."/>
            <person name="Wright F.A."/>
            <person name="Aitken M.D."/>
        </authorList>
    </citation>
    <scope>NUCLEOTIDE SEQUENCE</scope>
    <source>
        <strain evidence="1">P4</strain>
        <plasmid evidence="1">pACP4.3</plasmid>
    </source>
</reference>
<protein>
    <submittedName>
        <fullName evidence="1">Uncharacterized protein</fullName>
    </submittedName>
</protein>
<geneLocation type="plasmid" evidence="1 2">
    <name>pACP4.3</name>
</geneLocation>
<dbReference type="EMBL" id="CP021369">
    <property type="protein sequence ID" value="ART61453.1"/>
    <property type="molecule type" value="Genomic_DNA"/>
</dbReference>
<dbReference type="KEGG" id="acip:CBP36_21025"/>
<gene>
    <name evidence="1" type="ORF">CBP36_21025</name>
</gene>
<name>A0A240UK51_9BURK</name>
<accession>A0A240UK51</accession>
<dbReference type="RefSeq" id="WP_086929158.1">
    <property type="nucleotide sequence ID" value="NZ_CP021369.1"/>
</dbReference>
<organism evidence="1 2">
    <name type="scientific">Acidovorax carolinensis</name>
    <dbReference type="NCBI Taxonomy" id="553814"/>
    <lineage>
        <taxon>Bacteria</taxon>
        <taxon>Pseudomonadati</taxon>
        <taxon>Pseudomonadota</taxon>
        <taxon>Betaproteobacteria</taxon>
        <taxon>Burkholderiales</taxon>
        <taxon>Comamonadaceae</taxon>
        <taxon>Acidovorax</taxon>
    </lineage>
</organism>
<evidence type="ECO:0000313" key="2">
    <source>
        <dbReference type="Proteomes" id="UP000194440"/>
    </source>
</evidence>
<sequence length="96" mass="10480">MTKMSKGRRVADATRTQRAKTYLQRLEESGGKRVVTDFNAMGYGALQELLAANYGETQRDVVIRAVVEAAIKHINDSGTSRLADALKAWETGPGPN</sequence>
<keyword evidence="2" id="KW-1185">Reference proteome</keyword>
<evidence type="ECO:0000313" key="1">
    <source>
        <dbReference type="EMBL" id="ART61453.1"/>
    </source>
</evidence>